<reference evidence="2 3" key="1">
    <citation type="journal article" date="2015" name="Plant Cell">
        <title>Oil accumulation by the oleaginous diatom Fistulifera solaris as revealed by the genome and transcriptome.</title>
        <authorList>
            <person name="Tanaka T."/>
            <person name="Maeda Y."/>
            <person name="Veluchamy A."/>
            <person name="Tanaka M."/>
            <person name="Abida H."/>
            <person name="Marechal E."/>
            <person name="Bowler C."/>
            <person name="Muto M."/>
            <person name="Sunaga Y."/>
            <person name="Tanaka M."/>
            <person name="Yoshino T."/>
            <person name="Taniguchi T."/>
            <person name="Fukuda Y."/>
            <person name="Nemoto M."/>
            <person name="Matsumoto M."/>
            <person name="Wong P.S."/>
            <person name="Aburatani S."/>
            <person name="Fujibuchi W."/>
        </authorList>
    </citation>
    <scope>NUCLEOTIDE SEQUENCE [LARGE SCALE GENOMIC DNA]</scope>
    <source>
        <strain evidence="2 3">JPCC DA0580</strain>
    </source>
</reference>
<accession>A0A1Z5J650</accession>
<evidence type="ECO:0000313" key="3">
    <source>
        <dbReference type="Proteomes" id="UP000198406"/>
    </source>
</evidence>
<proteinExistence type="predicted"/>
<gene>
    <name evidence="2" type="ORF">FisN_6Lh144</name>
</gene>
<name>A0A1Z5J650_FISSO</name>
<evidence type="ECO:0000313" key="2">
    <source>
        <dbReference type="EMBL" id="GAX09477.1"/>
    </source>
</evidence>
<evidence type="ECO:0000256" key="1">
    <source>
        <dbReference type="SAM" id="MobiDB-lite"/>
    </source>
</evidence>
<dbReference type="EMBL" id="BDSP01000007">
    <property type="protein sequence ID" value="GAX09477.1"/>
    <property type="molecule type" value="Genomic_DNA"/>
</dbReference>
<feature type="region of interest" description="Disordered" evidence="1">
    <location>
        <begin position="1"/>
        <end position="40"/>
    </location>
</feature>
<protein>
    <submittedName>
        <fullName evidence="2">Uncharacterized protein</fullName>
    </submittedName>
</protein>
<dbReference type="AlphaFoldDB" id="A0A1Z5J650"/>
<organism evidence="2 3">
    <name type="scientific">Fistulifera solaris</name>
    <name type="common">Oleaginous diatom</name>
    <dbReference type="NCBI Taxonomy" id="1519565"/>
    <lineage>
        <taxon>Eukaryota</taxon>
        <taxon>Sar</taxon>
        <taxon>Stramenopiles</taxon>
        <taxon>Ochrophyta</taxon>
        <taxon>Bacillariophyta</taxon>
        <taxon>Bacillariophyceae</taxon>
        <taxon>Bacillariophycidae</taxon>
        <taxon>Naviculales</taxon>
        <taxon>Naviculaceae</taxon>
        <taxon>Fistulifera</taxon>
    </lineage>
</organism>
<sequence>MRLPPRCNPFMDESEKRIYAEMRRNDKEQRRRRKQKKKYENSKSPWIVVAIMSYLAYKERARLRRKERERRAEQRASYRRRQRTMKRLRRMEMEKSRSYETSVWEDFRTYFANYPW</sequence>
<comment type="caution">
    <text evidence="2">The sequence shown here is derived from an EMBL/GenBank/DDBJ whole genome shotgun (WGS) entry which is preliminary data.</text>
</comment>
<keyword evidence="3" id="KW-1185">Reference proteome</keyword>
<dbReference type="InParanoid" id="A0A1Z5J650"/>
<dbReference type="Proteomes" id="UP000198406">
    <property type="component" value="Unassembled WGS sequence"/>
</dbReference>
<feature type="compositionally biased region" description="Basic and acidic residues" evidence="1">
    <location>
        <begin position="13"/>
        <end position="29"/>
    </location>
</feature>